<evidence type="ECO:0000256" key="2">
    <source>
        <dbReference type="ARBA" id="ARBA00004496"/>
    </source>
</evidence>
<feature type="domain" description="Alanyl-transfer RNA synthetases family profile" evidence="7">
    <location>
        <begin position="1"/>
        <end position="245"/>
    </location>
</feature>
<evidence type="ECO:0000259" key="7">
    <source>
        <dbReference type="PROSITE" id="PS50860"/>
    </source>
</evidence>
<reference evidence="8" key="1">
    <citation type="submission" date="2020-06" db="EMBL/GenBank/DDBJ databases">
        <title>Stable isotope informed genome-resolved metagenomics uncovers potential trophic interactions in rhizosphere soil.</title>
        <authorList>
            <person name="Starr E.P."/>
            <person name="Shi S."/>
            <person name="Blazewicz S.J."/>
            <person name="Koch B.J."/>
            <person name="Probst A.J."/>
            <person name="Hungate B.A."/>
            <person name="Pett-Ridge J."/>
            <person name="Firestone M.K."/>
            <person name="Banfield J.F."/>
        </authorList>
    </citation>
    <scope>NUCLEOTIDE SEQUENCE</scope>
    <source>
        <strain evidence="8">YM_69_17</strain>
    </source>
</reference>
<keyword evidence="5" id="KW-0862">Zinc</keyword>
<proteinExistence type="predicted"/>
<comment type="caution">
    <text evidence="8">The sequence shown here is derived from an EMBL/GenBank/DDBJ whole genome shotgun (WGS) entry which is preliminary data.</text>
</comment>
<dbReference type="GO" id="GO:0005524">
    <property type="term" value="F:ATP binding"/>
    <property type="evidence" value="ECO:0007669"/>
    <property type="project" value="InterPro"/>
</dbReference>
<accession>A0A952FSV3</accession>
<evidence type="ECO:0000256" key="5">
    <source>
        <dbReference type="ARBA" id="ARBA00022833"/>
    </source>
</evidence>
<dbReference type="PANTHER" id="PTHR43462">
    <property type="entry name" value="ALANYL-TRNA EDITING PROTEIN"/>
    <property type="match status" value="1"/>
</dbReference>
<dbReference type="InterPro" id="IPR051335">
    <property type="entry name" value="Alanyl-tRNA_Editing_Enzymes"/>
</dbReference>
<keyword evidence="4" id="KW-0479">Metal-binding</keyword>
<dbReference type="Gene3D" id="2.40.30.130">
    <property type="match status" value="1"/>
</dbReference>
<dbReference type="InterPro" id="IPR018164">
    <property type="entry name" value="Ala-tRNA-synth_IIc_N"/>
</dbReference>
<dbReference type="Pfam" id="PF01411">
    <property type="entry name" value="tRNA-synt_2c"/>
    <property type="match status" value="1"/>
</dbReference>
<dbReference type="SMART" id="SM00863">
    <property type="entry name" value="tRNA_SAD"/>
    <property type="match status" value="1"/>
</dbReference>
<dbReference type="Gene3D" id="3.30.980.10">
    <property type="entry name" value="Threonyl-trna Synthetase, Chain A, domain 2"/>
    <property type="match status" value="1"/>
</dbReference>
<dbReference type="SUPFAM" id="SSF50447">
    <property type="entry name" value="Translation proteins"/>
    <property type="match status" value="1"/>
</dbReference>
<dbReference type="InterPro" id="IPR018165">
    <property type="entry name" value="Ala-tRNA-synth_IIc_core"/>
</dbReference>
<evidence type="ECO:0000256" key="3">
    <source>
        <dbReference type="ARBA" id="ARBA00017959"/>
    </source>
</evidence>
<dbReference type="InterPro" id="IPR018163">
    <property type="entry name" value="Thr/Ala-tRNA-synth_IIc_edit"/>
</dbReference>
<dbReference type="Pfam" id="PF07973">
    <property type="entry name" value="tRNA_SAD"/>
    <property type="match status" value="1"/>
</dbReference>
<dbReference type="InterPro" id="IPR009000">
    <property type="entry name" value="Transl_B-barrel_sf"/>
</dbReference>
<comment type="subcellular location">
    <subcellularLocation>
        <location evidence="2">Cytoplasm</location>
    </subcellularLocation>
</comment>
<evidence type="ECO:0000256" key="4">
    <source>
        <dbReference type="ARBA" id="ARBA00022723"/>
    </source>
</evidence>
<sequence>MTELLFRDDAYARDATATVVAATPEGIVLDRTVFYATAGGQPGDSGTIRWAGGEAAVAEARKGATPDEVRHVIAVEGADGAALPVPGTPVELALDWERRYRHMRMHTALHLLCVAVTGDVTGGQIGAERSRLDFNLPGDALDAAAITARLNELVAAALPIETEWITDEEMAARPELVRTMSVKPPSGLGRVRLVRIGDAAAPIDLQPCGGTHVRSTAEIGPLAIAKIENKGKQNRRVVLTFAGEA</sequence>
<organism evidence="8 9">
    <name type="scientific">Inquilinus limosus</name>
    <dbReference type="NCBI Taxonomy" id="171674"/>
    <lineage>
        <taxon>Bacteria</taxon>
        <taxon>Pseudomonadati</taxon>
        <taxon>Pseudomonadota</taxon>
        <taxon>Alphaproteobacteria</taxon>
        <taxon>Rhodospirillales</taxon>
        <taxon>Rhodospirillaceae</taxon>
        <taxon>Inquilinus</taxon>
    </lineage>
</organism>
<dbReference type="AlphaFoldDB" id="A0A952FSV3"/>
<dbReference type="GO" id="GO:0002161">
    <property type="term" value="F:aminoacyl-tRNA deacylase activity"/>
    <property type="evidence" value="ECO:0007669"/>
    <property type="project" value="UniProtKB-ARBA"/>
</dbReference>
<dbReference type="GO" id="GO:0006419">
    <property type="term" value="P:alanyl-tRNA aminoacylation"/>
    <property type="evidence" value="ECO:0007669"/>
    <property type="project" value="InterPro"/>
</dbReference>
<evidence type="ECO:0000256" key="1">
    <source>
        <dbReference type="ARBA" id="ARBA00001947"/>
    </source>
</evidence>
<dbReference type="PANTHER" id="PTHR43462:SF1">
    <property type="entry name" value="ALANYL-TRNA EDITING PROTEIN AARSD1"/>
    <property type="match status" value="1"/>
</dbReference>
<evidence type="ECO:0000256" key="6">
    <source>
        <dbReference type="ARBA" id="ARBA00032577"/>
    </source>
</evidence>
<protein>
    <recommendedName>
        <fullName evidence="3">Alanine--tRNA ligase</fullName>
    </recommendedName>
    <alternativeName>
        <fullName evidence="6">Alanyl-tRNA synthetase</fullName>
    </alternativeName>
</protein>
<dbReference type="PROSITE" id="PS50860">
    <property type="entry name" value="AA_TRNA_LIGASE_II_ALA"/>
    <property type="match status" value="1"/>
</dbReference>
<dbReference type="GO" id="GO:0046872">
    <property type="term" value="F:metal ion binding"/>
    <property type="evidence" value="ECO:0007669"/>
    <property type="project" value="UniProtKB-KW"/>
</dbReference>
<dbReference type="GO" id="GO:0005737">
    <property type="term" value="C:cytoplasm"/>
    <property type="evidence" value="ECO:0007669"/>
    <property type="project" value="UniProtKB-SubCell"/>
</dbReference>
<dbReference type="GO" id="GO:0004813">
    <property type="term" value="F:alanine-tRNA ligase activity"/>
    <property type="evidence" value="ECO:0007669"/>
    <property type="project" value="InterPro"/>
</dbReference>
<evidence type="ECO:0000313" key="9">
    <source>
        <dbReference type="Proteomes" id="UP000700706"/>
    </source>
</evidence>
<gene>
    <name evidence="8" type="ORF">JF625_22980</name>
</gene>
<comment type="cofactor">
    <cofactor evidence="1">
        <name>Zn(2+)</name>
        <dbReference type="ChEBI" id="CHEBI:29105"/>
    </cofactor>
</comment>
<evidence type="ECO:0000313" key="8">
    <source>
        <dbReference type="EMBL" id="MBW8727994.1"/>
    </source>
</evidence>
<dbReference type="InterPro" id="IPR012947">
    <property type="entry name" value="tRNA_SAD"/>
</dbReference>
<dbReference type="SUPFAM" id="SSF55186">
    <property type="entry name" value="ThrRS/AlaRS common domain"/>
    <property type="match status" value="1"/>
</dbReference>
<dbReference type="GO" id="GO:0003676">
    <property type="term" value="F:nucleic acid binding"/>
    <property type="evidence" value="ECO:0007669"/>
    <property type="project" value="InterPro"/>
</dbReference>
<dbReference type="Proteomes" id="UP000700706">
    <property type="component" value="Unassembled WGS sequence"/>
</dbReference>
<name>A0A952FSV3_9PROT</name>
<dbReference type="EMBL" id="JAEKLZ010000335">
    <property type="protein sequence ID" value="MBW8727994.1"/>
    <property type="molecule type" value="Genomic_DNA"/>
</dbReference>